<dbReference type="EMBL" id="JANPWB010000007">
    <property type="protein sequence ID" value="KAJ1173727.1"/>
    <property type="molecule type" value="Genomic_DNA"/>
</dbReference>
<feature type="region of interest" description="Disordered" evidence="1">
    <location>
        <begin position="1"/>
        <end position="27"/>
    </location>
</feature>
<feature type="compositionally biased region" description="Basic and acidic residues" evidence="1">
    <location>
        <begin position="1"/>
        <end position="11"/>
    </location>
</feature>
<evidence type="ECO:0000313" key="3">
    <source>
        <dbReference type="Proteomes" id="UP001066276"/>
    </source>
</evidence>
<proteinExistence type="predicted"/>
<dbReference type="Proteomes" id="UP001066276">
    <property type="component" value="Chromosome 4_1"/>
</dbReference>
<protein>
    <submittedName>
        <fullName evidence="2">Uncharacterized protein</fullName>
    </submittedName>
</protein>
<evidence type="ECO:0000313" key="2">
    <source>
        <dbReference type="EMBL" id="KAJ1173727.1"/>
    </source>
</evidence>
<keyword evidence="3" id="KW-1185">Reference proteome</keyword>
<sequence length="132" mass="15195">MLLGLREDRRGPPNLRPTALPQLQGSTAHLGPSSLLYRRRCHSHFRRQAPPQPAPHRHLHRAPPLSYHYFRGPLENSFQQWTVVSGRLVALRQSAALPLLQAVEWARHPRRHSLSQQAPFFISFCGRLFARC</sequence>
<comment type="caution">
    <text evidence="2">The sequence shown here is derived from an EMBL/GenBank/DDBJ whole genome shotgun (WGS) entry which is preliminary data.</text>
</comment>
<accession>A0AAV7TB45</accession>
<evidence type="ECO:0000256" key="1">
    <source>
        <dbReference type="SAM" id="MobiDB-lite"/>
    </source>
</evidence>
<dbReference type="AlphaFoldDB" id="A0AAV7TB45"/>
<gene>
    <name evidence="2" type="ORF">NDU88_005553</name>
</gene>
<organism evidence="2 3">
    <name type="scientific">Pleurodeles waltl</name>
    <name type="common">Iberian ribbed newt</name>
    <dbReference type="NCBI Taxonomy" id="8319"/>
    <lineage>
        <taxon>Eukaryota</taxon>
        <taxon>Metazoa</taxon>
        <taxon>Chordata</taxon>
        <taxon>Craniata</taxon>
        <taxon>Vertebrata</taxon>
        <taxon>Euteleostomi</taxon>
        <taxon>Amphibia</taxon>
        <taxon>Batrachia</taxon>
        <taxon>Caudata</taxon>
        <taxon>Salamandroidea</taxon>
        <taxon>Salamandridae</taxon>
        <taxon>Pleurodelinae</taxon>
        <taxon>Pleurodeles</taxon>
    </lineage>
</organism>
<name>A0AAV7TB45_PLEWA</name>
<reference evidence="2" key="1">
    <citation type="journal article" date="2022" name="bioRxiv">
        <title>Sequencing and chromosome-scale assembly of the giantPleurodeles waltlgenome.</title>
        <authorList>
            <person name="Brown T."/>
            <person name="Elewa A."/>
            <person name="Iarovenko S."/>
            <person name="Subramanian E."/>
            <person name="Araus A.J."/>
            <person name="Petzold A."/>
            <person name="Susuki M."/>
            <person name="Suzuki K.-i.T."/>
            <person name="Hayashi T."/>
            <person name="Toyoda A."/>
            <person name="Oliveira C."/>
            <person name="Osipova E."/>
            <person name="Leigh N.D."/>
            <person name="Simon A."/>
            <person name="Yun M.H."/>
        </authorList>
    </citation>
    <scope>NUCLEOTIDE SEQUENCE</scope>
    <source>
        <strain evidence="2">20211129_DDA</strain>
        <tissue evidence="2">Liver</tissue>
    </source>
</reference>